<dbReference type="InterPro" id="IPR002126">
    <property type="entry name" value="Cadherin-like_dom"/>
</dbReference>
<accession>A0A267GFH4</accession>
<dbReference type="InterPro" id="IPR015919">
    <property type="entry name" value="Cadherin-like_sf"/>
</dbReference>
<keyword evidence="5" id="KW-1185">Reference proteome</keyword>
<evidence type="ECO:0000313" key="4">
    <source>
        <dbReference type="EMBL" id="PAA84104.1"/>
    </source>
</evidence>
<feature type="non-terminal residue" evidence="4">
    <location>
        <position position="1"/>
    </location>
</feature>
<proteinExistence type="predicted"/>
<feature type="domain" description="Cadherin" evidence="3">
    <location>
        <begin position="5"/>
        <end position="48"/>
    </location>
</feature>
<dbReference type="GO" id="GO:0007156">
    <property type="term" value="P:homophilic cell adhesion via plasma membrane adhesion molecules"/>
    <property type="evidence" value="ECO:0007669"/>
    <property type="project" value="InterPro"/>
</dbReference>
<protein>
    <recommendedName>
        <fullName evidence="3">Cadherin domain-containing protein</fullName>
    </recommendedName>
</protein>
<gene>
    <name evidence="4" type="ORF">BOX15_Mlig023527g2</name>
</gene>
<dbReference type="Gene3D" id="2.60.40.60">
    <property type="entry name" value="Cadherins"/>
    <property type="match status" value="1"/>
</dbReference>
<dbReference type="CDD" id="cd11304">
    <property type="entry name" value="Cadherin_repeat"/>
    <property type="match status" value="1"/>
</dbReference>
<comment type="caution">
    <text evidence="4">The sequence shown here is derived from an EMBL/GenBank/DDBJ whole genome shotgun (WGS) entry which is preliminary data.</text>
</comment>
<dbReference type="PROSITE" id="PS50268">
    <property type="entry name" value="CADHERIN_2"/>
    <property type="match status" value="1"/>
</dbReference>
<evidence type="ECO:0000313" key="5">
    <source>
        <dbReference type="Proteomes" id="UP000215902"/>
    </source>
</evidence>
<dbReference type="GO" id="GO:0016020">
    <property type="term" value="C:membrane"/>
    <property type="evidence" value="ECO:0007669"/>
    <property type="project" value="InterPro"/>
</dbReference>
<organism evidence="4 5">
    <name type="scientific">Macrostomum lignano</name>
    <dbReference type="NCBI Taxonomy" id="282301"/>
    <lineage>
        <taxon>Eukaryota</taxon>
        <taxon>Metazoa</taxon>
        <taxon>Spiralia</taxon>
        <taxon>Lophotrochozoa</taxon>
        <taxon>Platyhelminthes</taxon>
        <taxon>Rhabditophora</taxon>
        <taxon>Macrostomorpha</taxon>
        <taxon>Macrostomida</taxon>
        <taxon>Macrostomidae</taxon>
        <taxon>Macrostomum</taxon>
    </lineage>
</organism>
<dbReference type="Proteomes" id="UP000215902">
    <property type="component" value="Unassembled WGS sequence"/>
</dbReference>
<evidence type="ECO:0000259" key="3">
    <source>
        <dbReference type="PROSITE" id="PS50268"/>
    </source>
</evidence>
<dbReference type="GO" id="GO:0005509">
    <property type="term" value="F:calcium ion binding"/>
    <property type="evidence" value="ECO:0007669"/>
    <property type="project" value="UniProtKB-UniRule"/>
</dbReference>
<feature type="compositionally biased region" description="Polar residues" evidence="2">
    <location>
        <begin position="59"/>
        <end position="73"/>
    </location>
</feature>
<dbReference type="OrthoDB" id="6510378at2759"/>
<name>A0A267GFH4_9PLAT</name>
<dbReference type="SUPFAM" id="SSF49313">
    <property type="entry name" value="Cadherin-like"/>
    <property type="match status" value="1"/>
</dbReference>
<feature type="non-terminal residue" evidence="4">
    <location>
        <position position="90"/>
    </location>
</feature>
<keyword evidence="1" id="KW-0106">Calcium</keyword>
<dbReference type="EMBL" id="NIVC01000388">
    <property type="protein sequence ID" value="PAA84104.1"/>
    <property type="molecule type" value="Genomic_DNA"/>
</dbReference>
<dbReference type="AlphaFoldDB" id="A0A267GFH4"/>
<feature type="compositionally biased region" description="Polar residues" evidence="2">
    <location>
        <begin position="80"/>
        <end position="90"/>
    </location>
</feature>
<sequence>RGADLDVNRYGERYNLTVAVFDMGSPQRIGNCLVAITVIDVNNQRPYFDTLIRRETIPENPTINQPLPISPQYTAKDPDTTANCSTASST</sequence>
<reference evidence="4 5" key="1">
    <citation type="submission" date="2017-06" db="EMBL/GenBank/DDBJ databases">
        <title>A platform for efficient transgenesis in Macrostomum lignano, a flatworm model organism for stem cell research.</title>
        <authorList>
            <person name="Berezikov E."/>
        </authorList>
    </citation>
    <scope>NUCLEOTIDE SEQUENCE [LARGE SCALE GENOMIC DNA]</scope>
    <source>
        <strain evidence="4">DV1</strain>
        <tissue evidence="4">Whole organism</tissue>
    </source>
</reference>
<evidence type="ECO:0000256" key="1">
    <source>
        <dbReference type="PROSITE-ProRule" id="PRU00043"/>
    </source>
</evidence>
<feature type="region of interest" description="Disordered" evidence="2">
    <location>
        <begin position="59"/>
        <end position="90"/>
    </location>
</feature>
<evidence type="ECO:0000256" key="2">
    <source>
        <dbReference type="SAM" id="MobiDB-lite"/>
    </source>
</evidence>